<keyword evidence="3" id="KW-0274">FAD</keyword>
<dbReference type="Pfam" id="PF16901">
    <property type="entry name" value="DAO_C"/>
    <property type="match status" value="1"/>
</dbReference>
<feature type="domain" description="Alpha-glycerophosphate oxidase C-terminal" evidence="6">
    <location>
        <begin position="372"/>
        <end position="479"/>
    </location>
</feature>
<dbReference type="NCBIfam" id="NF008899">
    <property type="entry name" value="PRK12266.1"/>
    <property type="match status" value="1"/>
</dbReference>
<dbReference type="EMBL" id="JAHUZE010000002">
    <property type="protein sequence ID" value="MBV7378989.1"/>
    <property type="molecule type" value="Genomic_DNA"/>
</dbReference>
<dbReference type="PANTHER" id="PTHR11985:SF15">
    <property type="entry name" value="GLYCEROL-3-PHOSPHATE DEHYDROGENASE, MITOCHONDRIAL"/>
    <property type="match status" value="1"/>
</dbReference>
<feature type="domain" description="FAD dependent oxidoreductase" evidence="5">
    <location>
        <begin position="6"/>
        <end position="355"/>
    </location>
</feature>
<proteinExistence type="predicted"/>
<protein>
    <submittedName>
        <fullName evidence="7">Glycerol-3-phosphate dehydrogenase</fullName>
        <ecNumber evidence="7">1.1.5.3</ecNumber>
    </submittedName>
</protein>
<evidence type="ECO:0000256" key="2">
    <source>
        <dbReference type="ARBA" id="ARBA00022630"/>
    </source>
</evidence>
<keyword evidence="2" id="KW-0285">Flavoprotein</keyword>
<keyword evidence="8" id="KW-1185">Reference proteome</keyword>
<evidence type="ECO:0000256" key="4">
    <source>
        <dbReference type="ARBA" id="ARBA00023002"/>
    </source>
</evidence>
<gene>
    <name evidence="7" type="primary">glpD</name>
    <name evidence="7" type="ORF">KJP28_08620</name>
</gene>
<keyword evidence="4 7" id="KW-0560">Oxidoreductase</keyword>
<sequence>MGETVDLFVLGGGVNGCGIARDAAGRGLRVTLAEMGDLAQATSSASSKLIHGGLRYLEFYEFRLVREALSERAVLLAAMPHIAWPLRFVLPYHAGLRPKWMLRSGLFLYDRLGGGGLPGTKQVDLARHPAGALLSRRFKTGFEYSDAWVDDARLVALNARDAAMRGATILTRARVVSTTRHPSHWDISVERNGRVETHRARRLVNAAGPWAGDVSTMTGLRHSLRLVRGSHIVLPRLPGLDQPYILQGDDGRVVFLMPYEDDFTLIGTTDVEQPDLSDDPSCSGEEARYLISFVNEYLRVPVSVADIVWSYAGVRPLIEGEGDAQSASRDYQLAYDDSGGAPVLTVLGGKLTTYRRLAESALSRLGFDGRWTAGAPLPGGTFDRQAGPAMIAAWMERHPFLTQTWARRLLRSYGTEAETILDGATHLSDLGQDFGADLTEAEVRFLMRNEFARTAEDVLWRRSKLGLRFDPDGVDALNGFMTKTAQERTAAE</sequence>
<dbReference type="InterPro" id="IPR006076">
    <property type="entry name" value="FAD-dep_OxRdtase"/>
</dbReference>
<dbReference type="Proteomes" id="UP000756530">
    <property type="component" value="Unassembled WGS sequence"/>
</dbReference>
<evidence type="ECO:0000256" key="1">
    <source>
        <dbReference type="ARBA" id="ARBA00001974"/>
    </source>
</evidence>
<reference evidence="7 8" key="1">
    <citation type="submission" date="2021-05" db="EMBL/GenBank/DDBJ databases">
        <title>Culturable bacteria isolated from Daya Bay.</title>
        <authorList>
            <person name="Zheng W."/>
            <person name="Yu S."/>
            <person name="Huang Y."/>
        </authorList>
    </citation>
    <scope>NUCLEOTIDE SEQUENCE [LARGE SCALE GENOMIC DNA]</scope>
    <source>
        <strain evidence="7 8">DP4N28-5</strain>
    </source>
</reference>
<dbReference type="PROSITE" id="PS00978">
    <property type="entry name" value="FAD_G3PDH_2"/>
    <property type="match status" value="1"/>
</dbReference>
<evidence type="ECO:0000313" key="8">
    <source>
        <dbReference type="Proteomes" id="UP000756530"/>
    </source>
</evidence>
<dbReference type="GO" id="GO:0004368">
    <property type="term" value="F:glycerol-3-phosphate dehydrogenase (quinone) activity"/>
    <property type="evidence" value="ECO:0007669"/>
    <property type="project" value="UniProtKB-EC"/>
</dbReference>
<evidence type="ECO:0000313" key="7">
    <source>
        <dbReference type="EMBL" id="MBV7378989.1"/>
    </source>
</evidence>
<comment type="cofactor">
    <cofactor evidence="1">
        <name>FAD</name>
        <dbReference type="ChEBI" id="CHEBI:57692"/>
    </cofactor>
</comment>
<evidence type="ECO:0000259" key="5">
    <source>
        <dbReference type="Pfam" id="PF01266"/>
    </source>
</evidence>
<dbReference type="InterPro" id="IPR000447">
    <property type="entry name" value="G3P_DH_FAD-dep"/>
</dbReference>
<dbReference type="Pfam" id="PF01266">
    <property type="entry name" value="DAO"/>
    <property type="match status" value="1"/>
</dbReference>
<evidence type="ECO:0000256" key="3">
    <source>
        <dbReference type="ARBA" id="ARBA00022827"/>
    </source>
</evidence>
<dbReference type="PANTHER" id="PTHR11985">
    <property type="entry name" value="GLYCEROL-3-PHOSPHATE DEHYDROGENASE"/>
    <property type="match status" value="1"/>
</dbReference>
<dbReference type="NCBIfam" id="NF009906">
    <property type="entry name" value="PRK13369.1"/>
    <property type="match status" value="1"/>
</dbReference>
<organism evidence="7 8">
    <name type="scientific">Maritimibacter dapengensis</name>
    <dbReference type="NCBI Taxonomy" id="2836868"/>
    <lineage>
        <taxon>Bacteria</taxon>
        <taxon>Pseudomonadati</taxon>
        <taxon>Pseudomonadota</taxon>
        <taxon>Alphaproteobacteria</taxon>
        <taxon>Rhodobacterales</taxon>
        <taxon>Roseobacteraceae</taxon>
        <taxon>Maritimibacter</taxon>
    </lineage>
</organism>
<name>A0ABS6T1M2_9RHOB</name>
<dbReference type="EC" id="1.1.5.3" evidence="7"/>
<evidence type="ECO:0000259" key="6">
    <source>
        <dbReference type="Pfam" id="PF16901"/>
    </source>
</evidence>
<accession>A0ABS6T1M2</accession>
<dbReference type="InterPro" id="IPR031656">
    <property type="entry name" value="DAO_C"/>
</dbReference>
<dbReference type="RefSeq" id="WP_218392151.1">
    <property type="nucleotide sequence ID" value="NZ_JAHUZE010000002.1"/>
</dbReference>
<comment type="caution">
    <text evidence="7">The sequence shown here is derived from an EMBL/GenBank/DDBJ whole genome shotgun (WGS) entry which is preliminary data.</text>
</comment>